<comment type="caution">
    <text evidence="11">The sequence shown here is derived from an EMBL/GenBank/DDBJ whole genome shotgun (WGS) entry which is preliminary data.</text>
</comment>
<evidence type="ECO:0000256" key="10">
    <source>
        <dbReference type="SAM" id="Phobius"/>
    </source>
</evidence>
<evidence type="ECO:0000256" key="6">
    <source>
        <dbReference type="ARBA" id="ARBA00022692"/>
    </source>
</evidence>
<evidence type="ECO:0000256" key="9">
    <source>
        <dbReference type="ARBA" id="ARBA00023136"/>
    </source>
</evidence>
<dbReference type="AlphaFoldDB" id="A0A3F2RK16"/>
<keyword evidence="3" id="KW-0813">Transport</keyword>
<keyword evidence="6 10" id="KW-0812">Transmembrane</keyword>
<dbReference type="GO" id="GO:0051119">
    <property type="term" value="F:sugar transmembrane transporter activity"/>
    <property type="evidence" value="ECO:0007669"/>
    <property type="project" value="InterPro"/>
</dbReference>
<evidence type="ECO:0000256" key="8">
    <source>
        <dbReference type="ARBA" id="ARBA00022989"/>
    </source>
</evidence>
<dbReference type="Gene3D" id="1.20.1280.290">
    <property type="match status" value="3"/>
</dbReference>
<accession>A0A3F2RK16</accession>
<dbReference type="Proteomes" id="UP000277300">
    <property type="component" value="Unassembled WGS sequence"/>
</dbReference>
<evidence type="ECO:0000313" key="12">
    <source>
        <dbReference type="Proteomes" id="UP000277300"/>
    </source>
</evidence>
<dbReference type="InterPro" id="IPR047664">
    <property type="entry name" value="SWEET"/>
</dbReference>
<keyword evidence="5" id="KW-0762">Sugar transport</keyword>
<evidence type="ECO:0000256" key="2">
    <source>
        <dbReference type="ARBA" id="ARBA00007809"/>
    </source>
</evidence>
<sequence>MNVYYRWTKARSYTLKTIGVVVFTIILLTVYTTLGVTGVIGQTVDQVGDTVGYMMTAGCLLPYAGPLETIKTVVKTRSGASIPFGMCLAGGISNALWVLEGYLVNDLFMIYLSTACSAMGFLQVALYLIYRPGRYTQYTDVQIGTQALADTKMSVGLVIIQALASIFSVAMILSSAPDIYCIHKRQDTGEVALFPLVGLWLNCKLPTLMLYGLATADYFPLFATYLFGDVMSVVYIVVFFRWTKARAYAVKAIGATFVIVALAAAYTILGMAGVTGQSTDGVGLVTGYMMAVGSVLLYVAPFETIKTVLKTRSGASIPFGMCLAGATSNVLWVVNGLLTDDTFIFFLGAVCSVLGLAQVALYLIFRPTHKSSSSEIVIGQTKQNKSVLLMTVSLLRSDSTLDTLPSPVFIAMHSP</sequence>
<keyword evidence="7" id="KW-0677">Repeat</keyword>
<feature type="transmembrane region" description="Helical" evidence="10">
    <location>
        <begin position="281"/>
        <end position="302"/>
    </location>
</feature>
<protein>
    <submittedName>
        <fullName evidence="11">Uncharacterized protein</fullName>
    </submittedName>
</protein>
<dbReference type="FunFam" id="1.20.1280.290:FF:000007">
    <property type="entry name" value="Bidirectional sugar transporter SWEET7"/>
    <property type="match status" value="3"/>
</dbReference>
<evidence type="ECO:0000256" key="1">
    <source>
        <dbReference type="ARBA" id="ARBA00004651"/>
    </source>
</evidence>
<comment type="subcellular location">
    <subcellularLocation>
        <location evidence="1">Cell membrane</location>
        <topology evidence="1">Multi-pass membrane protein</topology>
    </subcellularLocation>
</comment>
<feature type="transmembrane region" description="Helical" evidence="10">
    <location>
        <begin position="314"/>
        <end position="337"/>
    </location>
</feature>
<feature type="transmembrane region" description="Helical" evidence="10">
    <location>
        <begin position="343"/>
        <end position="365"/>
    </location>
</feature>
<keyword evidence="8 10" id="KW-1133">Transmembrane helix</keyword>
<feature type="transmembrane region" description="Helical" evidence="10">
    <location>
        <begin position="151"/>
        <end position="173"/>
    </location>
</feature>
<dbReference type="PANTHER" id="PTHR10791">
    <property type="entry name" value="RAG1-ACTIVATING PROTEIN 1"/>
    <property type="match status" value="1"/>
</dbReference>
<gene>
    <name evidence="11" type="ORF">BBP00_00006800</name>
</gene>
<feature type="transmembrane region" description="Helical" evidence="10">
    <location>
        <begin position="12"/>
        <end position="31"/>
    </location>
</feature>
<name>A0A3F2RK16_9STRA</name>
<organism evidence="11 12">
    <name type="scientific">Phytophthora kernoviae</name>
    <dbReference type="NCBI Taxonomy" id="325452"/>
    <lineage>
        <taxon>Eukaryota</taxon>
        <taxon>Sar</taxon>
        <taxon>Stramenopiles</taxon>
        <taxon>Oomycota</taxon>
        <taxon>Peronosporomycetes</taxon>
        <taxon>Peronosporales</taxon>
        <taxon>Peronosporaceae</taxon>
        <taxon>Phytophthora</taxon>
    </lineage>
</organism>
<evidence type="ECO:0000256" key="4">
    <source>
        <dbReference type="ARBA" id="ARBA00022475"/>
    </source>
</evidence>
<dbReference type="OrthoDB" id="409725at2759"/>
<dbReference type="GO" id="GO:0005886">
    <property type="term" value="C:plasma membrane"/>
    <property type="evidence" value="ECO:0007669"/>
    <property type="project" value="UniProtKB-SubCell"/>
</dbReference>
<comment type="similarity">
    <text evidence="2">Belongs to the SWEET sugar transporter family.</text>
</comment>
<dbReference type="EMBL" id="MBDO02000246">
    <property type="protein sequence ID" value="RLN58827.1"/>
    <property type="molecule type" value="Genomic_DNA"/>
</dbReference>
<feature type="transmembrane region" description="Helical" evidence="10">
    <location>
        <begin position="82"/>
        <end position="102"/>
    </location>
</feature>
<keyword evidence="4" id="KW-1003">Cell membrane</keyword>
<feature type="transmembrane region" description="Helical" evidence="10">
    <location>
        <begin position="108"/>
        <end position="130"/>
    </location>
</feature>
<evidence type="ECO:0000256" key="7">
    <source>
        <dbReference type="ARBA" id="ARBA00022737"/>
    </source>
</evidence>
<feature type="transmembrane region" description="Helical" evidence="10">
    <location>
        <begin position="51"/>
        <end position="70"/>
    </location>
</feature>
<feature type="transmembrane region" description="Helical" evidence="10">
    <location>
        <begin position="252"/>
        <end position="275"/>
    </location>
</feature>
<reference evidence="11 12" key="1">
    <citation type="submission" date="2018-07" db="EMBL/GenBank/DDBJ databases">
        <title>Genome sequencing of oomycete isolates from Chile give support for New Zealand origin for Phytophthora kernoviae and make available the first Nothophytophthora sp. genome.</title>
        <authorList>
            <person name="Studholme D.J."/>
            <person name="Sanfuentes E."/>
            <person name="Panda P."/>
            <person name="Hill R."/>
            <person name="Sambles C."/>
            <person name="Grant M."/>
            <person name="Williams N.M."/>
            <person name="Mcdougal R.L."/>
        </authorList>
    </citation>
    <scope>NUCLEOTIDE SEQUENCE [LARGE SCALE GENOMIC DNA]</scope>
    <source>
        <strain evidence="11">Chile6</strain>
    </source>
</reference>
<evidence type="ECO:0000256" key="3">
    <source>
        <dbReference type="ARBA" id="ARBA00022448"/>
    </source>
</evidence>
<evidence type="ECO:0000256" key="5">
    <source>
        <dbReference type="ARBA" id="ARBA00022597"/>
    </source>
</evidence>
<proteinExistence type="inferred from homology"/>
<dbReference type="InterPro" id="IPR004316">
    <property type="entry name" value="SWEET_rpt"/>
</dbReference>
<feature type="transmembrane region" description="Helical" evidence="10">
    <location>
        <begin position="218"/>
        <end position="240"/>
    </location>
</feature>
<evidence type="ECO:0000313" key="11">
    <source>
        <dbReference type="EMBL" id="RLN58827.1"/>
    </source>
</evidence>
<dbReference type="PANTHER" id="PTHR10791:SF30">
    <property type="entry name" value="SUGAR TRANSPORTER SWEET1"/>
    <property type="match status" value="1"/>
</dbReference>
<keyword evidence="9 10" id="KW-0472">Membrane</keyword>
<dbReference type="Pfam" id="PF03083">
    <property type="entry name" value="MtN3_slv"/>
    <property type="match status" value="3"/>
</dbReference>